<name>A0A5J5GGM3_9BACL</name>
<protein>
    <submittedName>
        <fullName evidence="1">DUF4258 domain-containing protein</fullName>
    </submittedName>
</protein>
<dbReference type="OrthoDB" id="2665019at2"/>
<dbReference type="Proteomes" id="UP000367750">
    <property type="component" value="Unassembled WGS sequence"/>
</dbReference>
<comment type="caution">
    <text evidence="1">The sequence shown here is derived from an EMBL/GenBank/DDBJ whole genome shotgun (WGS) entry which is preliminary data.</text>
</comment>
<gene>
    <name evidence="1" type="ORF">F4V43_02410</name>
</gene>
<evidence type="ECO:0000313" key="2">
    <source>
        <dbReference type="Proteomes" id="UP000367750"/>
    </source>
</evidence>
<dbReference type="EMBL" id="VYKK01000004">
    <property type="protein sequence ID" value="KAA9007359.1"/>
    <property type="molecule type" value="Genomic_DNA"/>
</dbReference>
<dbReference type="Pfam" id="PF14076">
    <property type="entry name" value="DUF4258"/>
    <property type="match status" value="1"/>
</dbReference>
<organism evidence="1 2">
    <name type="scientific">Paenibacillus spiritus</name>
    <dbReference type="NCBI Taxonomy" id="2496557"/>
    <lineage>
        <taxon>Bacteria</taxon>
        <taxon>Bacillati</taxon>
        <taxon>Bacillota</taxon>
        <taxon>Bacilli</taxon>
        <taxon>Bacillales</taxon>
        <taxon>Paenibacillaceae</taxon>
        <taxon>Paenibacillus</taxon>
    </lineage>
</organism>
<dbReference type="AlphaFoldDB" id="A0A5J5GGM3"/>
<dbReference type="RefSeq" id="WP_150456649.1">
    <property type="nucleotide sequence ID" value="NZ_VYKK01000004.1"/>
</dbReference>
<accession>A0A5J5GGM3</accession>
<reference evidence="1 2" key="1">
    <citation type="submission" date="2019-09" db="EMBL/GenBank/DDBJ databases">
        <title>Bacillus ochoae sp. nov., Paenibacillus whitsoniae sp. nov., Paenibacillus spiritus sp. nov. Isolated from the Mars Exploration Rover during spacecraft assembly.</title>
        <authorList>
            <person name="Seuylemezian A."/>
            <person name="Vaishampayan P."/>
        </authorList>
    </citation>
    <scope>NUCLEOTIDE SEQUENCE [LARGE SCALE GENOMIC DNA]</scope>
    <source>
        <strain evidence="1 2">MER_111</strain>
    </source>
</reference>
<proteinExistence type="predicted"/>
<sequence>MYKKPIPDDELLKLIPKLAKQAQYRFTTHALQRLRQRDRNFTEDRMLFILKNPKSIRAEWDATKREFKYVVEGYNKRHVVISIRNYSRDNTYMSIITVY</sequence>
<dbReference type="InterPro" id="IPR025354">
    <property type="entry name" value="DUF4258"/>
</dbReference>
<keyword evidence="2" id="KW-1185">Reference proteome</keyword>
<evidence type="ECO:0000313" key="1">
    <source>
        <dbReference type="EMBL" id="KAA9007359.1"/>
    </source>
</evidence>